<evidence type="ECO:0000313" key="1">
    <source>
        <dbReference type="EMBL" id="KAE8683571.1"/>
    </source>
</evidence>
<organism evidence="1 2">
    <name type="scientific">Hibiscus syriacus</name>
    <name type="common">Rose of Sharon</name>
    <dbReference type="NCBI Taxonomy" id="106335"/>
    <lineage>
        <taxon>Eukaryota</taxon>
        <taxon>Viridiplantae</taxon>
        <taxon>Streptophyta</taxon>
        <taxon>Embryophyta</taxon>
        <taxon>Tracheophyta</taxon>
        <taxon>Spermatophyta</taxon>
        <taxon>Magnoliopsida</taxon>
        <taxon>eudicotyledons</taxon>
        <taxon>Gunneridae</taxon>
        <taxon>Pentapetalae</taxon>
        <taxon>rosids</taxon>
        <taxon>malvids</taxon>
        <taxon>Malvales</taxon>
        <taxon>Malvaceae</taxon>
        <taxon>Malvoideae</taxon>
        <taxon>Hibiscus</taxon>
    </lineage>
</organism>
<proteinExistence type="predicted"/>
<protein>
    <submittedName>
        <fullName evidence="1">Uncharacterized protein</fullName>
    </submittedName>
</protein>
<name>A0A6A2YVM2_HIBSY</name>
<sequence length="178" mass="20270">MGNGYNHRLRERNMHFNHKLTFFPILCSRPSIKDVSLPKWKDKSEPLSPKISCMGQVTRSNRVVVCPASHKFSVTTKNDNGIKYFKLNKLFSGKNLTGTPVTAATTTATSCRREENSVSVNIENMDPPLPVTKRVRKQGEKQDGDTLWERRSRGVVLKNLQLQQIQLNKHQVPITVEK</sequence>
<dbReference type="EMBL" id="VEPZ02001265">
    <property type="protein sequence ID" value="KAE8683571.1"/>
    <property type="molecule type" value="Genomic_DNA"/>
</dbReference>
<dbReference type="AlphaFoldDB" id="A0A6A2YVM2"/>
<gene>
    <name evidence="1" type="ORF">F3Y22_tig00111200pilonHSYRG00124</name>
</gene>
<evidence type="ECO:0000313" key="2">
    <source>
        <dbReference type="Proteomes" id="UP000436088"/>
    </source>
</evidence>
<reference evidence="1" key="1">
    <citation type="submission" date="2019-09" db="EMBL/GenBank/DDBJ databases">
        <title>Draft genome information of white flower Hibiscus syriacus.</title>
        <authorList>
            <person name="Kim Y.-M."/>
        </authorList>
    </citation>
    <scope>NUCLEOTIDE SEQUENCE [LARGE SCALE GENOMIC DNA]</scope>
    <source>
        <strain evidence="1">YM2019G1</strain>
    </source>
</reference>
<dbReference type="Proteomes" id="UP000436088">
    <property type="component" value="Unassembled WGS sequence"/>
</dbReference>
<keyword evidence="2" id="KW-1185">Reference proteome</keyword>
<dbReference type="PANTHER" id="PTHR36323:SF1">
    <property type="entry name" value="MYOTUBULARIN-LIKE PROTEIN"/>
    <property type="match status" value="1"/>
</dbReference>
<accession>A0A6A2YVM2</accession>
<dbReference type="PANTHER" id="PTHR36323">
    <property type="entry name" value="MYOTUBULARIN-LIKE PROTEIN"/>
    <property type="match status" value="1"/>
</dbReference>
<dbReference type="OrthoDB" id="1919827at2759"/>
<comment type="caution">
    <text evidence="1">The sequence shown here is derived from an EMBL/GenBank/DDBJ whole genome shotgun (WGS) entry which is preliminary data.</text>
</comment>